<dbReference type="Pfam" id="PF05919">
    <property type="entry name" value="Mitovir_RNA_pol"/>
    <property type="match status" value="1"/>
</dbReference>
<organism evidence="1">
    <name type="scientific">Fagus sylvatica</name>
    <name type="common">Beechnut</name>
    <dbReference type="NCBI Taxonomy" id="28930"/>
    <lineage>
        <taxon>Eukaryota</taxon>
        <taxon>Viridiplantae</taxon>
        <taxon>Streptophyta</taxon>
        <taxon>Embryophyta</taxon>
        <taxon>Tracheophyta</taxon>
        <taxon>Spermatophyta</taxon>
        <taxon>Magnoliopsida</taxon>
        <taxon>eudicotyledons</taxon>
        <taxon>Gunneridae</taxon>
        <taxon>Pentapetalae</taxon>
        <taxon>rosids</taxon>
        <taxon>fabids</taxon>
        <taxon>Fagales</taxon>
        <taxon>Fagaceae</taxon>
        <taxon>Fagus</taxon>
    </lineage>
</organism>
<dbReference type="PANTHER" id="PTHR11439:SF467">
    <property type="entry name" value="INTEGRASE CATALYTIC DOMAIN-CONTAINING PROTEIN"/>
    <property type="match status" value="1"/>
</dbReference>
<reference evidence="1" key="1">
    <citation type="submission" date="2018-02" db="EMBL/GenBank/DDBJ databases">
        <authorList>
            <person name="Cohen D.B."/>
            <person name="Kent A.D."/>
        </authorList>
    </citation>
    <scope>NUCLEOTIDE SEQUENCE</scope>
</reference>
<evidence type="ECO:0000313" key="1">
    <source>
        <dbReference type="EMBL" id="SPC98988.1"/>
    </source>
</evidence>
<gene>
    <name evidence="1" type="ORF">FSB_LOCUS26870</name>
</gene>
<accession>A0A2N9GHS9</accession>
<dbReference type="CDD" id="cd09272">
    <property type="entry name" value="RNase_HI_RT_Ty1"/>
    <property type="match status" value="1"/>
</dbReference>
<evidence type="ECO:0008006" key="2">
    <source>
        <dbReference type="Google" id="ProtNLM"/>
    </source>
</evidence>
<protein>
    <recommendedName>
        <fullName evidence="2">Reverse transcriptase Ty1/copia-type domain-containing protein</fullName>
    </recommendedName>
</protein>
<dbReference type="PANTHER" id="PTHR11439">
    <property type="entry name" value="GAG-POL-RELATED RETROTRANSPOSON"/>
    <property type="match status" value="1"/>
</dbReference>
<name>A0A2N9GHS9_FAGSY</name>
<sequence>MKLAGIAPAGIVNAILDHGGPIVTQSPDSVLKFRSPNSLHQLSAYSDADWAGCPDDLRSTSGYSVHMGSNLVSWSSRKQKTVSKSSTEAEYRGLAIATAELCWMQSIFSELGIPRSPPILWCDNLVVARKQLKMKFISSKDQLADIFTKALSVRLLRLNNMVIRISSQGRKRDPRQEKEGIPSEQEEARQLVRLLGEGKMGSHGRVSPKSEPLQFAFLLIKYLTRAIIGLSRSAPQGRSDQEASPIPNRWRGIIAIPPFQENESRSFNRTYLSSSFARSSSPFGEARKLPVLVPIVESFVPLYAVKPELGFMSQCRSVQGLCRGWKPSNFLLKRKEFYLGSIYFSPSVVRMPFQTRFDPLMHLFLFPSANAQSLLALPSLLGKDLRLPVIGFAGPFRSTQERSSSVQLIAPNPTGDDIVIGDQKVALPYKEWLADLGVSVSMPKSLDPISSFRGESSYEGLPSPGKSPTGSIFVGWLALSAILHPIRLVQAVTASPAPGIPESLLMRLTCPLINHKLSDIFACNALWWNKGVREGTILKSEIGYRDIFSSVLHINDSSDLPDPVSSKPLCGFENKRCDAILKLIPSVYWSYPMGGYRLRVKTSASYSCGLSELAFFLECAFGRSLSLCLVLVGISCRFIAVLTLPDMRGEILEVGYLFQRYNSSYGISVRLY</sequence>
<dbReference type="AlphaFoldDB" id="A0A2N9GHS9"/>
<dbReference type="InterPro" id="IPR008686">
    <property type="entry name" value="RNA_pol_mitovir"/>
</dbReference>
<proteinExistence type="predicted"/>
<dbReference type="EMBL" id="OIVN01001924">
    <property type="protein sequence ID" value="SPC98988.1"/>
    <property type="molecule type" value="Genomic_DNA"/>
</dbReference>